<comment type="caution">
    <text evidence="2">The sequence shown here is derived from an EMBL/GenBank/DDBJ whole genome shotgun (WGS) entry which is preliminary data.</text>
</comment>
<feature type="transmembrane region" description="Helical" evidence="1">
    <location>
        <begin position="34"/>
        <end position="54"/>
    </location>
</feature>
<dbReference type="InterPro" id="IPR051784">
    <property type="entry name" value="Nod_factor_ABC_transporter"/>
</dbReference>
<dbReference type="RefSeq" id="WP_070368778.1">
    <property type="nucleotide sequence ID" value="NZ_JAZHVW010000009.1"/>
</dbReference>
<protein>
    <recommendedName>
        <fullName evidence="4">ABC-2 type transporter</fullName>
    </recommendedName>
</protein>
<dbReference type="Proteomes" id="UP000177010">
    <property type="component" value="Unassembled WGS sequence"/>
</dbReference>
<accession>A0A1E7X8J5</accession>
<dbReference type="EMBL" id="MIQE01000029">
    <property type="protein sequence ID" value="OFA09409.1"/>
    <property type="molecule type" value="Genomic_DNA"/>
</dbReference>
<keyword evidence="1" id="KW-1133">Transmembrane helix</keyword>
<sequence length="257" mass="28109">MVKENQHDTPNFKLQKDVQRFAGVVWWSLVRHKYLLPTFSLVEMILSVAIVYGLGLMLPKVGVKEAVYLSSGAIAIGIIAVGCVLAAQIISTAKQDGIVNYLKTLPVGRGDIIVADTIIWSIAALPGIVMGGISSLLRFKIHLYISPVSILVIFASLIAMILIGFSLAYWLPTNVLALVTQIIMIGGLLFSPITYPASRIPIVLNMVYQFLPFVPTSSLIRATLFRSGEFSWVDFIVVISWASIGYVLSLVALSRKE</sequence>
<feature type="transmembrane region" description="Helical" evidence="1">
    <location>
        <begin position="141"/>
        <end position="163"/>
    </location>
</feature>
<dbReference type="AlphaFoldDB" id="A0A1E7X8J5"/>
<organism evidence="2 3">
    <name type="scientific">Lentilactobacillus sunkii</name>
    <dbReference type="NCBI Taxonomy" id="481719"/>
    <lineage>
        <taxon>Bacteria</taxon>
        <taxon>Bacillati</taxon>
        <taxon>Bacillota</taxon>
        <taxon>Bacilli</taxon>
        <taxon>Lactobacillales</taxon>
        <taxon>Lactobacillaceae</taxon>
        <taxon>Lentilactobacillus</taxon>
    </lineage>
</organism>
<evidence type="ECO:0008006" key="4">
    <source>
        <dbReference type="Google" id="ProtNLM"/>
    </source>
</evidence>
<keyword evidence="1" id="KW-0472">Membrane</keyword>
<name>A0A1E7X8J5_9LACO</name>
<dbReference type="PANTHER" id="PTHR43229:SF2">
    <property type="entry name" value="NODULATION PROTEIN J"/>
    <property type="match status" value="1"/>
</dbReference>
<dbReference type="PANTHER" id="PTHR43229">
    <property type="entry name" value="NODULATION PROTEIN J"/>
    <property type="match status" value="1"/>
</dbReference>
<proteinExistence type="predicted"/>
<evidence type="ECO:0000256" key="1">
    <source>
        <dbReference type="SAM" id="Phobius"/>
    </source>
</evidence>
<dbReference type="STRING" id="481719.LASUN_26760"/>
<gene>
    <name evidence="2" type="ORF">LASUN_26760</name>
</gene>
<evidence type="ECO:0000313" key="3">
    <source>
        <dbReference type="Proteomes" id="UP000177010"/>
    </source>
</evidence>
<feature type="transmembrane region" description="Helical" evidence="1">
    <location>
        <begin position="202"/>
        <end position="220"/>
    </location>
</feature>
<feature type="transmembrane region" description="Helical" evidence="1">
    <location>
        <begin position="66"/>
        <end position="90"/>
    </location>
</feature>
<feature type="transmembrane region" description="Helical" evidence="1">
    <location>
        <begin position="232"/>
        <end position="253"/>
    </location>
</feature>
<reference evidence="2 3" key="1">
    <citation type="submission" date="2016-09" db="EMBL/GenBank/DDBJ databases">
        <title>Genome Sequence of Lactobacillus sunkii Strain CG01.</title>
        <authorList>
            <person name="Poehlein A."/>
            <person name="Gabris C."/>
            <person name="Bengelsdorf F.R."/>
            <person name="Duerre P."/>
            <person name="Daniel R."/>
        </authorList>
    </citation>
    <scope>NUCLEOTIDE SEQUENCE [LARGE SCALE GENOMIC DNA]</scope>
    <source>
        <strain evidence="2 3">CG_D</strain>
    </source>
</reference>
<keyword evidence="1" id="KW-0812">Transmembrane</keyword>
<feature type="transmembrane region" description="Helical" evidence="1">
    <location>
        <begin position="110"/>
        <end position="129"/>
    </location>
</feature>
<feature type="transmembrane region" description="Helical" evidence="1">
    <location>
        <begin position="169"/>
        <end position="190"/>
    </location>
</feature>
<evidence type="ECO:0000313" key="2">
    <source>
        <dbReference type="EMBL" id="OFA09409.1"/>
    </source>
</evidence>